<evidence type="ECO:0000313" key="3">
    <source>
        <dbReference type="Proteomes" id="UP000600247"/>
    </source>
</evidence>
<name>A0A917GZZ5_9BACL</name>
<gene>
    <name evidence="2" type="ORF">GCM10010918_15100</name>
</gene>
<dbReference type="RefSeq" id="WP_188888301.1">
    <property type="nucleotide sequence ID" value="NZ_BMHY01000002.1"/>
</dbReference>
<keyword evidence="1" id="KW-0472">Membrane</keyword>
<keyword evidence="3" id="KW-1185">Reference proteome</keyword>
<accession>A0A917GZZ5</accession>
<organism evidence="2 3">
    <name type="scientific">Paenibacillus radicis</name>
    <name type="common">ex Gao et al. 2016</name>
    <dbReference type="NCBI Taxonomy" id="1737354"/>
    <lineage>
        <taxon>Bacteria</taxon>
        <taxon>Bacillati</taxon>
        <taxon>Bacillota</taxon>
        <taxon>Bacilli</taxon>
        <taxon>Bacillales</taxon>
        <taxon>Paenibacillaceae</taxon>
        <taxon>Paenibacillus</taxon>
    </lineage>
</organism>
<dbReference type="EMBL" id="BMHY01000002">
    <property type="protein sequence ID" value="GGG62376.1"/>
    <property type="molecule type" value="Genomic_DNA"/>
</dbReference>
<protein>
    <submittedName>
        <fullName evidence="2">Uncharacterized protein</fullName>
    </submittedName>
</protein>
<comment type="caution">
    <text evidence="2">The sequence shown here is derived from an EMBL/GenBank/DDBJ whole genome shotgun (WGS) entry which is preliminary data.</text>
</comment>
<reference evidence="2 3" key="1">
    <citation type="journal article" date="2014" name="Int. J. Syst. Evol. Microbiol.">
        <title>Complete genome sequence of Corynebacterium casei LMG S-19264T (=DSM 44701T), isolated from a smear-ripened cheese.</title>
        <authorList>
            <consortium name="US DOE Joint Genome Institute (JGI-PGF)"/>
            <person name="Walter F."/>
            <person name="Albersmeier A."/>
            <person name="Kalinowski J."/>
            <person name="Ruckert C."/>
        </authorList>
    </citation>
    <scope>NUCLEOTIDE SEQUENCE [LARGE SCALE GENOMIC DNA]</scope>
    <source>
        <strain evidence="2 3">CGMCC 1.15286</strain>
    </source>
</reference>
<dbReference type="Proteomes" id="UP000600247">
    <property type="component" value="Unassembled WGS sequence"/>
</dbReference>
<evidence type="ECO:0000256" key="1">
    <source>
        <dbReference type="SAM" id="Phobius"/>
    </source>
</evidence>
<keyword evidence="1" id="KW-0812">Transmembrane</keyword>
<dbReference type="AlphaFoldDB" id="A0A917GZZ5"/>
<keyword evidence="1" id="KW-1133">Transmembrane helix</keyword>
<sequence length="74" mass="8650">MDKAYALIIIVFVVITVAVKRKKLQGWANKMFFYLLACLSIVVLVLHEMELEISLMENAIVYNCVKEIMRLMKR</sequence>
<feature type="transmembrane region" description="Helical" evidence="1">
    <location>
        <begin position="31"/>
        <end position="47"/>
    </location>
</feature>
<evidence type="ECO:0000313" key="2">
    <source>
        <dbReference type="EMBL" id="GGG62376.1"/>
    </source>
</evidence>
<proteinExistence type="predicted"/>